<dbReference type="Gene3D" id="3.30.1240.10">
    <property type="match status" value="1"/>
</dbReference>
<dbReference type="EMBL" id="JACXJA010000057">
    <property type="protein sequence ID" value="MBD2866381.1"/>
    <property type="molecule type" value="Genomic_DNA"/>
</dbReference>
<dbReference type="PANTHER" id="PTHR10000:SF8">
    <property type="entry name" value="HAD SUPERFAMILY HYDROLASE-LIKE, TYPE 3"/>
    <property type="match status" value="1"/>
</dbReference>
<proteinExistence type="predicted"/>
<dbReference type="SFLD" id="SFLDS00003">
    <property type="entry name" value="Haloacid_Dehalogenase"/>
    <property type="match status" value="1"/>
</dbReference>
<sequence length="279" mass="31821">MRGKWIIADLDGTLLNSRQRIGDSTVRRIELFRQNGGDITIATGRTLISAKPYIEQLKITMPVILFNGAKIYDPLQKVYWEEHFLPLPYTEMIMNLYSMTSVRFGLDLLVFVNERIFTPEMTDRISQISLKDGVHVEQLPYTSICGDWKRINKMMFLGGHQQIEQFRNYCKRVFLDLEPGELNSVISEPGMLEVLPPGINKGTACRRLLEMTEGTEERLVTVGDGLNDMEMVSAFHGIAMNNAHPDLKKSASWVTLRNNDEDALVEVIDAIEQTKRVEP</sequence>
<accession>A0A927CI81</accession>
<organism evidence="1 2">
    <name type="scientific">Paenibacillus oceani</name>
    <dbReference type="NCBI Taxonomy" id="2772510"/>
    <lineage>
        <taxon>Bacteria</taxon>
        <taxon>Bacillati</taxon>
        <taxon>Bacillota</taxon>
        <taxon>Bacilli</taxon>
        <taxon>Bacillales</taxon>
        <taxon>Paenibacillaceae</taxon>
        <taxon>Paenibacillus</taxon>
    </lineage>
</organism>
<evidence type="ECO:0000313" key="1">
    <source>
        <dbReference type="EMBL" id="MBD2866381.1"/>
    </source>
</evidence>
<evidence type="ECO:0000313" key="2">
    <source>
        <dbReference type="Proteomes" id="UP000639396"/>
    </source>
</evidence>
<dbReference type="Proteomes" id="UP000639396">
    <property type="component" value="Unassembled WGS sequence"/>
</dbReference>
<protein>
    <submittedName>
        <fullName evidence="1">HAD family hydrolase</fullName>
    </submittedName>
</protein>
<dbReference type="NCBIfam" id="TIGR01484">
    <property type="entry name" value="HAD-SF-IIB"/>
    <property type="match status" value="1"/>
</dbReference>
<reference evidence="1" key="1">
    <citation type="submission" date="2020-09" db="EMBL/GenBank/DDBJ databases">
        <title>A novel bacterium of genus Paenibacillus, isolated from South China Sea.</title>
        <authorList>
            <person name="Huang H."/>
            <person name="Mo K."/>
            <person name="Hu Y."/>
        </authorList>
    </citation>
    <scope>NUCLEOTIDE SEQUENCE</scope>
    <source>
        <strain evidence="1">IB182363</strain>
    </source>
</reference>
<dbReference type="InterPro" id="IPR006379">
    <property type="entry name" value="HAD-SF_hydro_IIB"/>
</dbReference>
<keyword evidence="1" id="KW-0378">Hydrolase</keyword>
<dbReference type="GO" id="GO:0016791">
    <property type="term" value="F:phosphatase activity"/>
    <property type="evidence" value="ECO:0007669"/>
    <property type="project" value="TreeGrafter"/>
</dbReference>
<dbReference type="GO" id="GO:0000287">
    <property type="term" value="F:magnesium ion binding"/>
    <property type="evidence" value="ECO:0007669"/>
    <property type="project" value="TreeGrafter"/>
</dbReference>
<name>A0A927CI81_9BACL</name>
<dbReference type="PANTHER" id="PTHR10000">
    <property type="entry name" value="PHOSPHOSERINE PHOSPHATASE"/>
    <property type="match status" value="1"/>
</dbReference>
<dbReference type="SUPFAM" id="SSF56784">
    <property type="entry name" value="HAD-like"/>
    <property type="match status" value="1"/>
</dbReference>
<dbReference type="RefSeq" id="WP_190931998.1">
    <property type="nucleotide sequence ID" value="NZ_JACXJA010000057.1"/>
</dbReference>
<dbReference type="GO" id="GO:0005829">
    <property type="term" value="C:cytosol"/>
    <property type="evidence" value="ECO:0007669"/>
    <property type="project" value="TreeGrafter"/>
</dbReference>
<gene>
    <name evidence="1" type="ORF">IDH45_30855</name>
</gene>
<dbReference type="NCBIfam" id="TIGR00099">
    <property type="entry name" value="Cof-subfamily"/>
    <property type="match status" value="1"/>
</dbReference>
<dbReference type="AlphaFoldDB" id="A0A927CI81"/>
<dbReference type="InterPro" id="IPR036412">
    <property type="entry name" value="HAD-like_sf"/>
</dbReference>
<keyword evidence="2" id="KW-1185">Reference proteome</keyword>
<dbReference type="Pfam" id="PF08282">
    <property type="entry name" value="Hydrolase_3"/>
    <property type="match status" value="1"/>
</dbReference>
<comment type="caution">
    <text evidence="1">The sequence shown here is derived from an EMBL/GenBank/DDBJ whole genome shotgun (WGS) entry which is preliminary data.</text>
</comment>
<dbReference type="InterPro" id="IPR023214">
    <property type="entry name" value="HAD_sf"/>
</dbReference>
<dbReference type="InterPro" id="IPR000150">
    <property type="entry name" value="Cof"/>
</dbReference>
<dbReference type="Gene3D" id="3.40.50.1000">
    <property type="entry name" value="HAD superfamily/HAD-like"/>
    <property type="match status" value="1"/>
</dbReference>
<dbReference type="SFLD" id="SFLDG01140">
    <property type="entry name" value="C2.B:_Phosphomannomutase_and_P"/>
    <property type="match status" value="1"/>
</dbReference>